<proteinExistence type="inferred from homology"/>
<evidence type="ECO:0000256" key="5">
    <source>
        <dbReference type="RuleBase" id="RU003690"/>
    </source>
</evidence>
<evidence type="ECO:0000313" key="7">
    <source>
        <dbReference type="EMBL" id="OJG92757.1"/>
    </source>
</evidence>
<dbReference type="EMBL" id="JXLC01000004">
    <property type="protein sequence ID" value="OJG92757.1"/>
    <property type="molecule type" value="Genomic_DNA"/>
</dbReference>
<dbReference type="FunFam" id="3.20.20.80:FF:000004">
    <property type="entry name" value="Beta-glucosidase 6-phospho-beta-glucosidase"/>
    <property type="match status" value="1"/>
</dbReference>
<gene>
    <name evidence="7" type="ORF">RV15_GL002702</name>
</gene>
<dbReference type="PANTHER" id="PTHR10353:SF136">
    <property type="entry name" value="ARYL-PHOSPHO-BETA-D-GLUCOSIDASE BGLC"/>
    <property type="match status" value="1"/>
</dbReference>
<evidence type="ECO:0000256" key="2">
    <source>
        <dbReference type="ARBA" id="ARBA00022801"/>
    </source>
</evidence>
<dbReference type="AlphaFoldDB" id="A0AA91GCG7"/>
<dbReference type="PROSITE" id="PS00653">
    <property type="entry name" value="GLYCOSYL_HYDROL_F1_2"/>
    <property type="match status" value="1"/>
</dbReference>
<sequence length="486" mass="55784">MIMRHTELDPFPETFLWGSASAAYQVEGAYQDDGKGPSVWDTFVKQPGTTFKDTNGDIAVDHYHHFKEDVALMAELGLKAYRFSIAWSRIFPNGKGQLNQAGLDFYSQLIDELLKYNIEPIVTIYHWDLPQALQDEYGGWESRQIIDDFTNYATVLFDTFSDRVKYWVSLNEQNVFITHGYLLGTHPPAVRNVKRMFAANHIANLTNASVIKAFKDGEYKGQIGPSFNYGPAYAFNSDPLNVLAKIDTEELMGFFWLDVYATGKYPRTVIKQLEKLQLAPVVTEADQQLLASGLPDFIGLNYYQTATVKASTTDSLSGEMSMNNSGKKGTSKELEIPRVSKFVKNPYLEQTNWDWTIDPVGIRVALRTIESRYQLPILITENGLGEYDKLENGEIHDPYRIEYLQKHLQEIQEAITDGVQVLGYCTWSFTDLLSWLNGYQKRYGFVYVNRDENSERTLNRYKKDSFYWYQNVIETNGEYLNEMGNE</sequence>
<dbReference type="GO" id="GO:0008422">
    <property type="term" value="F:beta-glucosidase activity"/>
    <property type="evidence" value="ECO:0007669"/>
    <property type="project" value="TreeGrafter"/>
</dbReference>
<evidence type="ECO:0000256" key="6">
    <source>
        <dbReference type="RuleBase" id="RU004468"/>
    </source>
</evidence>
<evidence type="ECO:0000313" key="8">
    <source>
        <dbReference type="Proteomes" id="UP000183039"/>
    </source>
</evidence>
<dbReference type="InterPro" id="IPR033132">
    <property type="entry name" value="GH_1_N_CS"/>
</dbReference>
<keyword evidence="3 6" id="KW-0326">Glycosidase</keyword>
<dbReference type="InterPro" id="IPR001360">
    <property type="entry name" value="Glyco_hydro_1"/>
</dbReference>
<reference evidence="7 8" key="1">
    <citation type="submission" date="2014-12" db="EMBL/GenBank/DDBJ databases">
        <title>Draft genome sequences of 29 type strains of Enterococci.</title>
        <authorList>
            <person name="Zhong Z."/>
            <person name="Sun Z."/>
            <person name="Liu W."/>
            <person name="Zhang W."/>
            <person name="Zhang H."/>
        </authorList>
    </citation>
    <scope>NUCLEOTIDE SEQUENCE [LARGE SCALE GENOMIC DNA]</scope>
    <source>
        <strain evidence="7 8">DSM 22801</strain>
    </source>
</reference>
<feature type="active site" description="Nucleophile" evidence="4">
    <location>
        <position position="381"/>
    </location>
</feature>
<dbReference type="Proteomes" id="UP000183039">
    <property type="component" value="Unassembled WGS sequence"/>
</dbReference>
<dbReference type="SUPFAM" id="SSF51445">
    <property type="entry name" value="(Trans)glycosidases"/>
    <property type="match status" value="1"/>
</dbReference>
<name>A0AA91GCG7_9ENTE</name>
<comment type="caution">
    <text evidence="7">The sequence shown here is derived from an EMBL/GenBank/DDBJ whole genome shotgun (WGS) entry which is preliminary data.</text>
</comment>
<dbReference type="GO" id="GO:0016052">
    <property type="term" value="P:carbohydrate catabolic process"/>
    <property type="evidence" value="ECO:0007669"/>
    <property type="project" value="TreeGrafter"/>
</dbReference>
<dbReference type="InterPro" id="IPR018120">
    <property type="entry name" value="Glyco_hydro_1_AS"/>
</dbReference>
<dbReference type="InterPro" id="IPR017853">
    <property type="entry name" value="GH"/>
</dbReference>
<dbReference type="PROSITE" id="PS00572">
    <property type="entry name" value="GLYCOSYL_HYDROL_F1_1"/>
    <property type="match status" value="1"/>
</dbReference>
<dbReference type="Gene3D" id="3.20.20.80">
    <property type="entry name" value="Glycosidases"/>
    <property type="match status" value="1"/>
</dbReference>
<evidence type="ECO:0000256" key="4">
    <source>
        <dbReference type="PROSITE-ProRule" id="PRU10055"/>
    </source>
</evidence>
<accession>A0AA91GCG7</accession>
<evidence type="ECO:0000256" key="3">
    <source>
        <dbReference type="ARBA" id="ARBA00023295"/>
    </source>
</evidence>
<dbReference type="Pfam" id="PF00232">
    <property type="entry name" value="Glyco_hydro_1"/>
    <property type="match status" value="1"/>
</dbReference>
<evidence type="ECO:0000256" key="1">
    <source>
        <dbReference type="ARBA" id="ARBA00010838"/>
    </source>
</evidence>
<organism evidence="7 8">
    <name type="scientific">Enterococcus silesiacus</name>
    <dbReference type="NCBI Taxonomy" id="332949"/>
    <lineage>
        <taxon>Bacteria</taxon>
        <taxon>Bacillati</taxon>
        <taxon>Bacillota</taxon>
        <taxon>Bacilli</taxon>
        <taxon>Lactobacillales</taxon>
        <taxon>Enterococcaceae</taxon>
        <taxon>Enterococcus</taxon>
    </lineage>
</organism>
<dbReference type="GO" id="GO:0005829">
    <property type="term" value="C:cytosol"/>
    <property type="evidence" value="ECO:0007669"/>
    <property type="project" value="TreeGrafter"/>
</dbReference>
<comment type="similarity">
    <text evidence="1 5">Belongs to the glycosyl hydrolase 1 family.</text>
</comment>
<keyword evidence="2 6" id="KW-0378">Hydrolase</keyword>
<dbReference type="PRINTS" id="PR00131">
    <property type="entry name" value="GLHYDRLASE1"/>
</dbReference>
<protein>
    <submittedName>
        <fullName evidence="7">Glycosyl hydrolase</fullName>
    </submittedName>
</protein>
<dbReference type="PANTHER" id="PTHR10353">
    <property type="entry name" value="GLYCOSYL HYDROLASE"/>
    <property type="match status" value="1"/>
</dbReference>